<reference evidence="1" key="1">
    <citation type="journal article" date="2014" name="Front. Microbiol.">
        <title>High frequency of phylogenetically diverse reductive dehalogenase-homologous genes in deep subseafloor sedimentary metagenomes.</title>
        <authorList>
            <person name="Kawai M."/>
            <person name="Futagami T."/>
            <person name="Toyoda A."/>
            <person name="Takaki Y."/>
            <person name="Nishi S."/>
            <person name="Hori S."/>
            <person name="Arai W."/>
            <person name="Tsubouchi T."/>
            <person name="Morono Y."/>
            <person name="Uchiyama I."/>
            <person name="Ito T."/>
            <person name="Fujiyama A."/>
            <person name="Inagaki F."/>
            <person name="Takami H."/>
        </authorList>
    </citation>
    <scope>NUCLEOTIDE SEQUENCE</scope>
    <source>
        <strain evidence="1">Expedition CK06-06</strain>
    </source>
</reference>
<accession>X1UZQ5</accession>
<dbReference type="AlphaFoldDB" id="X1UZQ5"/>
<evidence type="ECO:0000313" key="1">
    <source>
        <dbReference type="EMBL" id="GAJ09047.1"/>
    </source>
</evidence>
<gene>
    <name evidence="1" type="ORF">S12H4_54293</name>
</gene>
<dbReference type="EMBL" id="BARW01034686">
    <property type="protein sequence ID" value="GAJ09047.1"/>
    <property type="molecule type" value="Genomic_DNA"/>
</dbReference>
<comment type="caution">
    <text evidence="1">The sequence shown here is derived from an EMBL/GenBank/DDBJ whole genome shotgun (WGS) entry which is preliminary data.</text>
</comment>
<feature type="non-terminal residue" evidence="1">
    <location>
        <position position="1"/>
    </location>
</feature>
<organism evidence="1">
    <name type="scientific">marine sediment metagenome</name>
    <dbReference type="NCBI Taxonomy" id="412755"/>
    <lineage>
        <taxon>unclassified sequences</taxon>
        <taxon>metagenomes</taxon>
        <taxon>ecological metagenomes</taxon>
    </lineage>
</organism>
<sequence length="38" mass="4434">LIAALVSDYIETWYELWAGATYKTPRAPKVQRRRKKPG</sequence>
<name>X1UZQ5_9ZZZZ</name>
<proteinExistence type="predicted"/>
<protein>
    <submittedName>
        <fullName evidence="1">Uncharacterized protein</fullName>
    </submittedName>
</protein>